<organism evidence="2 3">
    <name type="scientific">Ajellomyces dermatitidis (strain ER-3 / ATCC MYA-2586)</name>
    <name type="common">Blastomyces dermatitidis</name>
    <dbReference type="NCBI Taxonomy" id="559297"/>
    <lineage>
        <taxon>Eukaryota</taxon>
        <taxon>Fungi</taxon>
        <taxon>Dikarya</taxon>
        <taxon>Ascomycota</taxon>
        <taxon>Pezizomycotina</taxon>
        <taxon>Eurotiomycetes</taxon>
        <taxon>Eurotiomycetidae</taxon>
        <taxon>Onygenales</taxon>
        <taxon>Ajellomycetaceae</taxon>
        <taxon>Blastomyces</taxon>
    </lineage>
</organism>
<dbReference type="EMBL" id="EQ999976">
    <property type="protein sequence ID" value="EEQ89508.2"/>
    <property type="molecule type" value="Genomic_DNA"/>
</dbReference>
<keyword evidence="3" id="KW-1185">Reference proteome</keyword>
<feature type="region of interest" description="Disordered" evidence="1">
    <location>
        <begin position="82"/>
        <end position="113"/>
    </location>
</feature>
<evidence type="ECO:0000313" key="2">
    <source>
        <dbReference type="EMBL" id="EEQ89508.2"/>
    </source>
</evidence>
<dbReference type="RefSeq" id="XP_045276415.1">
    <property type="nucleotide sequence ID" value="XM_045420278.1"/>
</dbReference>
<evidence type="ECO:0000256" key="1">
    <source>
        <dbReference type="SAM" id="MobiDB-lite"/>
    </source>
</evidence>
<gene>
    <name evidence="2" type="ORF">BDCG_04628</name>
</gene>
<feature type="compositionally biased region" description="Polar residues" evidence="1">
    <location>
        <begin position="8"/>
        <end position="17"/>
    </location>
</feature>
<accession>A0ABM9YHS1</accession>
<reference evidence="3" key="1">
    <citation type="journal article" date="2015" name="PLoS Genet.">
        <title>The dynamic genome and transcriptome of the human fungal pathogen Blastomyces and close relative Emmonsia.</title>
        <authorList>
            <person name="Munoz J.F."/>
            <person name="Gauthier G.M."/>
            <person name="Desjardins C.A."/>
            <person name="Gallo J.E."/>
            <person name="Holder J."/>
            <person name="Sullivan T.D."/>
            <person name="Marty A.J."/>
            <person name="Carmen J.C."/>
            <person name="Chen Z."/>
            <person name="Ding L."/>
            <person name="Gujja S."/>
            <person name="Magrini V."/>
            <person name="Misas E."/>
            <person name="Mitreva M."/>
            <person name="Priest M."/>
            <person name="Saif S."/>
            <person name="Whiston E.A."/>
            <person name="Young S."/>
            <person name="Zeng Q."/>
            <person name="Goldman W.E."/>
            <person name="Mardis E.R."/>
            <person name="Taylor J.W."/>
            <person name="McEwen J.G."/>
            <person name="Clay O.K."/>
            <person name="Klein B.S."/>
            <person name="Cuomo C.A."/>
        </authorList>
    </citation>
    <scope>NUCLEOTIDE SEQUENCE [LARGE SCALE GENOMIC DNA]</scope>
    <source>
        <strain evidence="3">ER-3 / ATCC MYA-2586</strain>
    </source>
</reference>
<evidence type="ECO:0000313" key="3">
    <source>
        <dbReference type="Proteomes" id="UP000002039"/>
    </source>
</evidence>
<feature type="region of interest" description="Disordered" evidence="1">
    <location>
        <begin position="1"/>
        <end position="27"/>
    </location>
</feature>
<sequence length="113" mass="12577">MVAKLRSTPYSRLTNNRAKPPKSRIPPCSSVIPLLLTLFMKRASYGQPPPSSSPPPTSPVLLYSWPRQITLIVKPIPNPHARYQTKLRTTFKDPRTPDSTQEPDKGGEGGHFS</sequence>
<dbReference type="Proteomes" id="UP000002039">
    <property type="component" value="Unassembled WGS sequence"/>
</dbReference>
<dbReference type="GeneID" id="69026743"/>
<feature type="compositionally biased region" description="Basic and acidic residues" evidence="1">
    <location>
        <begin position="90"/>
        <end position="113"/>
    </location>
</feature>
<proteinExistence type="predicted"/>
<protein>
    <submittedName>
        <fullName evidence="2">Uncharacterized protein</fullName>
    </submittedName>
</protein>
<name>A0ABM9YHS1_AJEDR</name>